<evidence type="ECO:0000256" key="8">
    <source>
        <dbReference type="RuleBase" id="RU000488"/>
    </source>
</evidence>
<dbReference type="GO" id="GO:0080122">
    <property type="term" value="F:AMP transmembrane transporter activity"/>
    <property type="evidence" value="ECO:0007669"/>
    <property type="project" value="TreeGrafter"/>
</dbReference>
<evidence type="ECO:0000256" key="5">
    <source>
        <dbReference type="ARBA" id="ARBA00022989"/>
    </source>
</evidence>
<name>A0A8J2P0A9_9HEXA</name>
<feature type="repeat" description="Solcar" evidence="7">
    <location>
        <begin position="200"/>
        <end position="298"/>
    </location>
</feature>
<dbReference type="GO" id="GO:0051724">
    <property type="term" value="F:NAD transmembrane transporter activity"/>
    <property type="evidence" value="ECO:0007669"/>
    <property type="project" value="TreeGrafter"/>
</dbReference>
<keyword evidence="4" id="KW-0677">Repeat</keyword>
<evidence type="ECO:0000313" key="11">
    <source>
        <dbReference type="Proteomes" id="UP000708208"/>
    </source>
</evidence>
<dbReference type="Proteomes" id="UP000708208">
    <property type="component" value="Unassembled WGS sequence"/>
</dbReference>
<dbReference type="GO" id="GO:0015230">
    <property type="term" value="F:FAD transmembrane transporter activity"/>
    <property type="evidence" value="ECO:0007669"/>
    <property type="project" value="TreeGrafter"/>
</dbReference>
<evidence type="ECO:0000313" key="10">
    <source>
        <dbReference type="EMBL" id="CAG7726019.1"/>
    </source>
</evidence>
<dbReference type="PANTHER" id="PTHR45939">
    <property type="entry name" value="PEROXISOMAL MEMBRANE PROTEIN PMP34-RELATED"/>
    <property type="match status" value="1"/>
</dbReference>
<feature type="repeat" description="Solcar" evidence="7">
    <location>
        <begin position="11"/>
        <end position="96"/>
    </location>
</feature>
<comment type="subcellular location">
    <subcellularLocation>
        <location evidence="1">Peroxisome membrane</location>
        <topology evidence="1">Multi-pass membrane protein</topology>
    </subcellularLocation>
</comment>
<evidence type="ECO:0000256" key="9">
    <source>
        <dbReference type="SAM" id="Phobius"/>
    </source>
</evidence>
<reference evidence="10" key="1">
    <citation type="submission" date="2021-06" db="EMBL/GenBank/DDBJ databases">
        <authorList>
            <person name="Hodson N. C."/>
            <person name="Mongue J. A."/>
            <person name="Jaron S. K."/>
        </authorList>
    </citation>
    <scope>NUCLEOTIDE SEQUENCE</scope>
</reference>
<keyword evidence="7 9" id="KW-0472">Membrane</keyword>
<dbReference type="PROSITE" id="PS50920">
    <property type="entry name" value="SOLCAR"/>
    <property type="match status" value="3"/>
</dbReference>
<dbReference type="GO" id="GO:0015228">
    <property type="term" value="F:coenzyme A transmembrane transporter activity"/>
    <property type="evidence" value="ECO:0007669"/>
    <property type="project" value="TreeGrafter"/>
</dbReference>
<keyword evidence="11" id="KW-1185">Reference proteome</keyword>
<feature type="transmembrane region" description="Helical" evidence="9">
    <location>
        <begin position="108"/>
        <end position="128"/>
    </location>
</feature>
<dbReference type="EMBL" id="CAJVCH010129691">
    <property type="protein sequence ID" value="CAG7726019.1"/>
    <property type="molecule type" value="Genomic_DNA"/>
</dbReference>
<sequence>MSPNNRSLFSYETLVHAIAGSVGSVTAMTTFYPLDTVRSRLQLEETRVSKGTLQTLIDLMEEEGFRTLYRGLKPTLQSLCVSNFVYFYTFHALKRLRPSTESSALRDLLFGSVAGVINVLSTTPLWVVNTRVKMQGIRNKEFQDGQHFKGLIDGLYKIYKADGILALWSGTVPSLMLVINPAIQFMTYESIKRRFSSHQLSSFSYFMIAAVAKTIATVLTYPLQLIQTRMRHGAGGRSGGKSIRKNLANRDNRFTKILMNILKTQGLSGLFKGMESKILQTVLTSALMFVIYEKIQRWVRGVLLAGRNLPKT</sequence>
<dbReference type="Pfam" id="PF00153">
    <property type="entry name" value="Mito_carr"/>
    <property type="match status" value="3"/>
</dbReference>
<feature type="transmembrane region" description="Helical" evidence="9">
    <location>
        <begin position="14"/>
        <end position="34"/>
    </location>
</feature>
<comment type="similarity">
    <text evidence="2 8">Belongs to the mitochondrial carrier (TC 2.A.29) family.</text>
</comment>
<gene>
    <name evidence="10" type="ORF">AFUS01_LOCUS14951</name>
</gene>
<dbReference type="GO" id="GO:0044610">
    <property type="term" value="F:FMN transmembrane transporter activity"/>
    <property type="evidence" value="ECO:0007669"/>
    <property type="project" value="TreeGrafter"/>
</dbReference>
<evidence type="ECO:0000256" key="1">
    <source>
        <dbReference type="ARBA" id="ARBA00004585"/>
    </source>
</evidence>
<feature type="transmembrane region" description="Helical" evidence="9">
    <location>
        <begin position="203"/>
        <end position="223"/>
    </location>
</feature>
<dbReference type="FunFam" id="1.50.40.10:FF:000129">
    <property type="entry name" value="Peroxisomal membrane protein"/>
    <property type="match status" value="1"/>
</dbReference>
<dbReference type="GO" id="GO:0015217">
    <property type="term" value="F:ADP transmembrane transporter activity"/>
    <property type="evidence" value="ECO:0007669"/>
    <property type="project" value="TreeGrafter"/>
</dbReference>
<feature type="repeat" description="Solcar" evidence="7">
    <location>
        <begin position="102"/>
        <end position="194"/>
    </location>
</feature>
<dbReference type="InterPro" id="IPR052217">
    <property type="entry name" value="Mito/Peroxisomal_Carrier"/>
</dbReference>
<accession>A0A8J2P0A9</accession>
<keyword evidence="3 8" id="KW-0813">Transport</keyword>
<dbReference type="InterPro" id="IPR018108">
    <property type="entry name" value="MCP_transmembrane"/>
</dbReference>
<evidence type="ECO:0000256" key="4">
    <source>
        <dbReference type="ARBA" id="ARBA00022737"/>
    </source>
</evidence>
<keyword evidence="7 8" id="KW-0812">Transmembrane</keyword>
<evidence type="ECO:0000256" key="6">
    <source>
        <dbReference type="ARBA" id="ARBA00023140"/>
    </source>
</evidence>
<protein>
    <recommendedName>
        <fullName evidence="12">Peroxisomal membrane protein PMP34</fullName>
    </recommendedName>
</protein>
<organism evidence="10 11">
    <name type="scientific">Allacma fusca</name>
    <dbReference type="NCBI Taxonomy" id="39272"/>
    <lineage>
        <taxon>Eukaryota</taxon>
        <taxon>Metazoa</taxon>
        <taxon>Ecdysozoa</taxon>
        <taxon>Arthropoda</taxon>
        <taxon>Hexapoda</taxon>
        <taxon>Collembola</taxon>
        <taxon>Symphypleona</taxon>
        <taxon>Sminthuridae</taxon>
        <taxon>Allacma</taxon>
    </lineage>
</organism>
<keyword evidence="5 9" id="KW-1133">Transmembrane helix</keyword>
<evidence type="ECO:0000256" key="3">
    <source>
        <dbReference type="ARBA" id="ARBA00022448"/>
    </source>
</evidence>
<dbReference type="OrthoDB" id="10266426at2759"/>
<dbReference type="GO" id="GO:0005347">
    <property type="term" value="F:ATP transmembrane transporter activity"/>
    <property type="evidence" value="ECO:0007669"/>
    <property type="project" value="TreeGrafter"/>
</dbReference>
<comment type="caution">
    <text evidence="10">The sequence shown here is derived from an EMBL/GenBank/DDBJ whole genome shotgun (WGS) entry which is preliminary data.</text>
</comment>
<evidence type="ECO:0000256" key="7">
    <source>
        <dbReference type="PROSITE-ProRule" id="PRU00282"/>
    </source>
</evidence>
<dbReference type="AlphaFoldDB" id="A0A8J2P0A9"/>
<proteinExistence type="inferred from homology"/>
<evidence type="ECO:0008006" key="12">
    <source>
        <dbReference type="Google" id="ProtNLM"/>
    </source>
</evidence>
<dbReference type="PANTHER" id="PTHR45939:SF5">
    <property type="entry name" value="PEROXISOMAL MEMBRANE PROTEIN PMP34"/>
    <property type="match status" value="1"/>
</dbReference>
<feature type="transmembrane region" description="Helical" evidence="9">
    <location>
        <begin position="164"/>
        <end position="183"/>
    </location>
</feature>
<keyword evidence="6" id="KW-0576">Peroxisome</keyword>
<feature type="transmembrane region" description="Helical" evidence="9">
    <location>
        <begin position="75"/>
        <end position="93"/>
    </location>
</feature>
<dbReference type="GO" id="GO:0005778">
    <property type="term" value="C:peroxisomal membrane"/>
    <property type="evidence" value="ECO:0007669"/>
    <property type="project" value="UniProtKB-SubCell"/>
</dbReference>
<evidence type="ECO:0000256" key="2">
    <source>
        <dbReference type="ARBA" id="ARBA00006375"/>
    </source>
</evidence>